<accession>W7NGN2</accession>
<dbReference type="KEGG" id="fvr:FVEG_17550"/>
<name>W7NGN2_GIBM7</name>
<reference evidence="1 2" key="1">
    <citation type="journal article" date="2010" name="Nature">
        <title>Comparative genomics reveals mobile pathogenicity chromosomes in Fusarium.</title>
        <authorList>
            <person name="Ma L.J."/>
            <person name="van der Does H.C."/>
            <person name="Borkovich K.A."/>
            <person name="Coleman J.J."/>
            <person name="Daboussi M.J."/>
            <person name="Di Pietro A."/>
            <person name="Dufresne M."/>
            <person name="Freitag M."/>
            <person name="Grabherr M."/>
            <person name="Henrissat B."/>
            <person name="Houterman P.M."/>
            <person name="Kang S."/>
            <person name="Shim W.B."/>
            <person name="Woloshuk C."/>
            <person name="Xie X."/>
            <person name="Xu J.R."/>
            <person name="Antoniw J."/>
            <person name="Baker S.E."/>
            <person name="Bluhm B.H."/>
            <person name="Breakspear A."/>
            <person name="Brown D.W."/>
            <person name="Butchko R.A."/>
            <person name="Chapman S."/>
            <person name="Coulson R."/>
            <person name="Coutinho P.M."/>
            <person name="Danchin E.G."/>
            <person name="Diener A."/>
            <person name="Gale L.R."/>
            <person name="Gardiner D.M."/>
            <person name="Goff S."/>
            <person name="Hammond-Kosack K.E."/>
            <person name="Hilburn K."/>
            <person name="Hua-Van A."/>
            <person name="Jonkers W."/>
            <person name="Kazan K."/>
            <person name="Kodira C.D."/>
            <person name="Koehrsen M."/>
            <person name="Kumar L."/>
            <person name="Lee Y.H."/>
            <person name="Li L."/>
            <person name="Manners J.M."/>
            <person name="Miranda-Saavedra D."/>
            <person name="Mukherjee M."/>
            <person name="Park G."/>
            <person name="Park J."/>
            <person name="Park S.Y."/>
            <person name="Proctor R.H."/>
            <person name="Regev A."/>
            <person name="Ruiz-Roldan M.C."/>
            <person name="Sain D."/>
            <person name="Sakthikumar S."/>
            <person name="Sykes S."/>
            <person name="Schwartz D.C."/>
            <person name="Turgeon B.G."/>
            <person name="Wapinski I."/>
            <person name="Yoder O."/>
            <person name="Young S."/>
            <person name="Zeng Q."/>
            <person name="Zhou S."/>
            <person name="Galagan J."/>
            <person name="Cuomo C.A."/>
            <person name="Kistler H.C."/>
            <person name="Rep M."/>
        </authorList>
    </citation>
    <scope>NUCLEOTIDE SEQUENCE [LARGE SCALE GENOMIC DNA]</scope>
    <source>
        <strain evidence="2">M3125 / FGSC 7600</strain>
    </source>
</reference>
<protein>
    <submittedName>
        <fullName evidence="1">Uncharacterized protein</fullName>
    </submittedName>
</protein>
<evidence type="ECO:0000313" key="1">
    <source>
        <dbReference type="EMBL" id="EWG55562.1"/>
    </source>
</evidence>
<gene>
    <name evidence="1" type="ORF">FVEG_17550</name>
</gene>
<evidence type="ECO:0000313" key="2">
    <source>
        <dbReference type="Proteomes" id="UP000009096"/>
    </source>
</evidence>
<dbReference type="GeneID" id="30074426"/>
<sequence length="139" mass="15284">MGRFASRTSKPLAVTGAVAQMLACRVIVSPTAHNVLPTYAKHTQRIEGFTVQEIKDFLDGSDLVLMRCSTHSLIFDCGFSLVDMGAALAAVKNDPRHRVAVRNEGILEAKRVGRNTRGYLLSELPISVKQPYSQRRTGQ</sequence>
<dbReference type="VEuPathDB" id="FungiDB:FVEG_17550"/>
<organism evidence="1 2">
    <name type="scientific">Gibberella moniliformis (strain M3125 / FGSC 7600)</name>
    <name type="common">Maize ear and stalk rot fungus</name>
    <name type="synonym">Fusarium verticillioides</name>
    <dbReference type="NCBI Taxonomy" id="334819"/>
    <lineage>
        <taxon>Eukaryota</taxon>
        <taxon>Fungi</taxon>
        <taxon>Dikarya</taxon>
        <taxon>Ascomycota</taxon>
        <taxon>Pezizomycotina</taxon>
        <taxon>Sordariomycetes</taxon>
        <taxon>Hypocreomycetidae</taxon>
        <taxon>Hypocreales</taxon>
        <taxon>Nectriaceae</taxon>
        <taxon>Fusarium</taxon>
        <taxon>Fusarium fujikuroi species complex</taxon>
    </lineage>
</organism>
<dbReference type="EMBL" id="DS022264">
    <property type="protein sequence ID" value="EWG55562.1"/>
    <property type="molecule type" value="Genomic_DNA"/>
</dbReference>
<dbReference type="OrthoDB" id="4646997at2759"/>
<proteinExistence type="predicted"/>
<dbReference type="RefSeq" id="XP_018761753.1">
    <property type="nucleotide sequence ID" value="XM_018906794.1"/>
</dbReference>
<keyword evidence="2" id="KW-1185">Reference proteome</keyword>
<dbReference type="Proteomes" id="UP000009096">
    <property type="component" value="Chromosome 8"/>
</dbReference>
<dbReference type="AlphaFoldDB" id="W7NGN2"/>
<dbReference type="EMBL" id="CM000585">
    <property type="protein sequence ID" value="EWG55562.1"/>
    <property type="molecule type" value="Genomic_DNA"/>
</dbReference>